<dbReference type="AlphaFoldDB" id="A0AA37T016"/>
<evidence type="ECO:0000256" key="1">
    <source>
        <dbReference type="SAM" id="Phobius"/>
    </source>
</evidence>
<feature type="transmembrane region" description="Helical" evidence="1">
    <location>
        <begin position="7"/>
        <end position="30"/>
    </location>
</feature>
<comment type="caution">
    <text evidence="2">The sequence shown here is derived from an EMBL/GenBank/DDBJ whole genome shotgun (WGS) entry which is preliminary data.</text>
</comment>
<reference evidence="2" key="2">
    <citation type="submission" date="2023-01" db="EMBL/GenBank/DDBJ databases">
        <title>Draft genome sequence of Agaribacter marinus strain NBRC 110023.</title>
        <authorList>
            <person name="Sun Q."/>
            <person name="Mori K."/>
        </authorList>
    </citation>
    <scope>NUCLEOTIDE SEQUENCE</scope>
    <source>
        <strain evidence="2">NBRC 110023</strain>
    </source>
</reference>
<gene>
    <name evidence="2" type="ORF">GCM10007852_20490</name>
</gene>
<keyword evidence="1" id="KW-0472">Membrane</keyword>
<protein>
    <recommendedName>
        <fullName evidence="4">Lipoprotein</fullName>
    </recommendedName>
</protein>
<keyword evidence="1" id="KW-1133">Transmembrane helix</keyword>
<organism evidence="2 3">
    <name type="scientific">Agaribacter marinus</name>
    <dbReference type="NCBI Taxonomy" id="1431249"/>
    <lineage>
        <taxon>Bacteria</taxon>
        <taxon>Pseudomonadati</taxon>
        <taxon>Pseudomonadota</taxon>
        <taxon>Gammaproteobacteria</taxon>
        <taxon>Alteromonadales</taxon>
        <taxon>Alteromonadaceae</taxon>
        <taxon>Agaribacter</taxon>
    </lineage>
</organism>
<dbReference type="Proteomes" id="UP001156601">
    <property type="component" value="Unassembled WGS sequence"/>
</dbReference>
<keyword evidence="3" id="KW-1185">Reference proteome</keyword>
<dbReference type="InterPro" id="IPR024409">
    <property type="entry name" value="DUF3833"/>
</dbReference>
<name>A0AA37T016_9ALTE</name>
<reference evidence="2" key="1">
    <citation type="journal article" date="2014" name="Int. J. Syst. Evol. Microbiol.">
        <title>Complete genome sequence of Corynebacterium casei LMG S-19264T (=DSM 44701T), isolated from a smear-ripened cheese.</title>
        <authorList>
            <consortium name="US DOE Joint Genome Institute (JGI-PGF)"/>
            <person name="Walter F."/>
            <person name="Albersmeier A."/>
            <person name="Kalinowski J."/>
            <person name="Ruckert C."/>
        </authorList>
    </citation>
    <scope>NUCLEOTIDE SEQUENCE</scope>
    <source>
        <strain evidence="2">NBRC 110023</strain>
    </source>
</reference>
<sequence>MKETRHLHTLIMGGIVGFLLTFLSACSVSIKGEGYQNMAPTFELEAFFDGNVKAWGIVQNRRGNVVQRFTVNINAYKDDDKLILDEVFDYGLGEGPASRVWTLTKAEDGTYTGGAGDISGIAIGRSYGNAFNFVYEMDLPVDDTTYKVNFDDWFWAFDSSTMMNRSYIKKFGIVMAEVTIFMQKQ</sequence>
<proteinExistence type="predicted"/>
<dbReference type="EMBL" id="BSOT01000005">
    <property type="protein sequence ID" value="GLR71141.1"/>
    <property type="molecule type" value="Genomic_DNA"/>
</dbReference>
<dbReference type="RefSeq" id="WP_431307726.1">
    <property type="nucleotide sequence ID" value="NZ_BSOT01000005.1"/>
</dbReference>
<keyword evidence="1" id="KW-0812">Transmembrane</keyword>
<accession>A0AA37T016</accession>
<dbReference type="Pfam" id="PF12915">
    <property type="entry name" value="DUF3833"/>
    <property type="match status" value="1"/>
</dbReference>
<evidence type="ECO:0008006" key="4">
    <source>
        <dbReference type="Google" id="ProtNLM"/>
    </source>
</evidence>
<evidence type="ECO:0000313" key="3">
    <source>
        <dbReference type="Proteomes" id="UP001156601"/>
    </source>
</evidence>
<dbReference type="PROSITE" id="PS51257">
    <property type="entry name" value="PROKAR_LIPOPROTEIN"/>
    <property type="match status" value="1"/>
</dbReference>
<evidence type="ECO:0000313" key="2">
    <source>
        <dbReference type="EMBL" id="GLR71141.1"/>
    </source>
</evidence>